<dbReference type="PANTHER" id="PTHR43566:SF1">
    <property type="entry name" value="AAA+ ATPASE DOMAIN-CONTAINING PROTEIN"/>
    <property type="match status" value="1"/>
</dbReference>
<dbReference type="Proteomes" id="UP000260943">
    <property type="component" value="Unassembled WGS sequence"/>
</dbReference>
<comment type="caution">
    <text evidence="3">The sequence shown here is derived from an EMBL/GenBank/DDBJ whole genome shotgun (WGS) entry which is preliminary data.</text>
</comment>
<organism evidence="3 4">
    <name type="scientific">Collinsella tanakaei</name>
    <dbReference type="NCBI Taxonomy" id="626935"/>
    <lineage>
        <taxon>Bacteria</taxon>
        <taxon>Bacillati</taxon>
        <taxon>Actinomycetota</taxon>
        <taxon>Coriobacteriia</taxon>
        <taxon>Coriobacteriales</taxon>
        <taxon>Coriobacteriaceae</taxon>
        <taxon>Collinsella</taxon>
    </lineage>
</organism>
<proteinExistence type="predicted"/>
<dbReference type="EMBL" id="QSRJ01000012">
    <property type="protein sequence ID" value="RGL08145.1"/>
    <property type="molecule type" value="Genomic_DNA"/>
</dbReference>
<feature type="domain" description="AAA" evidence="1">
    <location>
        <begin position="34"/>
        <end position="143"/>
    </location>
</feature>
<dbReference type="RefSeq" id="WP_117680165.1">
    <property type="nucleotide sequence ID" value="NZ_QSRJ01000012.1"/>
</dbReference>
<dbReference type="AlphaFoldDB" id="A0A3E4QPK6"/>
<dbReference type="InterPro" id="IPR041682">
    <property type="entry name" value="AAA_14"/>
</dbReference>
<evidence type="ECO:0000259" key="2">
    <source>
        <dbReference type="Pfam" id="PF13635"/>
    </source>
</evidence>
<dbReference type="GO" id="GO:0005524">
    <property type="term" value="F:ATP binding"/>
    <property type="evidence" value="ECO:0007669"/>
    <property type="project" value="UniProtKB-KW"/>
</dbReference>
<dbReference type="Pfam" id="PF13635">
    <property type="entry name" value="DUF4143"/>
    <property type="match status" value="1"/>
</dbReference>
<accession>A0A3E4QPK6</accession>
<evidence type="ECO:0000259" key="1">
    <source>
        <dbReference type="Pfam" id="PF13173"/>
    </source>
</evidence>
<dbReference type="Pfam" id="PF13173">
    <property type="entry name" value="AAA_14"/>
    <property type="match status" value="1"/>
</dbReference>
<gene>
    <name evidence="3" type="ORF">DXC81_09440</name>
</gene>
<keyword evidence="3" id="KW-0547">Nucleotide-binding</keyword>
<evidence type="ECO:0000313" key="3">
    <source>
        <dbReference type="EMBL" id="RGL08145.1"/>
    </source>
</evidence>
<dbReference type="InterPro" id="IPR025420">
    <property type="entry name" value="DUF4143"/>
</dbReference>
<feature type="domain" description="DUF4143" evidence="2">
    <location>
        <begin position="215"/>
        <end position="377"/>
    </location>
</feature>
<reference evidence="3 4" key="1">
    <citation type="submission" date="2018-08" db="EMBL/GenBank/DDBJ databases">
        <title>A genome reference for cultivated species of the human gut microbiota.</title>
        <authorList>
            <person name="Zou Y."/>
            <person name="Xue W."/>
            <person name="Luo G."/>
        </authorList>
    </citation>
    <scope>NUCLEOTIDE SEQUENCE [LARGE SCALE GENOMIC DNA]</scope>
    <source>
        <strain evidence="3 4">TF08-14</strain>
    </source>
</reference>
<evidence type="ECO:0000313" key="4">
    <source>
        <dbReference type="Proteomes" id="UP000260943"/>
    </source>
</evidence>
<protein>
    <submittedName>
        <fullName evidence="3">ATP-binding protein</fullName>
    </submittedName>
</protein>
<name>A0A3E4QPK6_9ACTN</name>
<sequence>MATSQTHRTTCPAAYQPRIVDTQIEAYLNLFGAVEVSGTKWCGKTWSSLAHGSSVLYVDRGSNLQIASADPSYVLAGDRPHVIDEWQRVPVIWDTVRHAVDDLGGEKGAWILTGSSTPRNMSKAHSGAGRIGRVRMHPMTLAETGESNAKVSLAGLFEDEFTPCACDSGIEDLARVAVRGGWPEERLQTAANAQIVVREYLESVFTQSVPQLGGNEELTRRTAASIARNVGQSTKVDTLVRDVYAYESEDMATEGDRKAVSQCVDVLRSTYLIDEVPGWVPASRSPKRMRVKPKRYFADPSLAAALLGLSPDALLQDWQTFGLVFENLVMRDLDVYARALDYAASNPVRYYHDDSGLEADAIVERADGRWAAFEIKVSLEKADQAAANLIRLSNKVCGNDKSQVRKPSFLAVITGMGEVAYRRSDGVYVIPIRALGA</sequence>
<dbReference type="PANTHER" id="PTHR43566">
    <property type="entry name" value="CONSERVED PROTEIN"/>
    <property type="match status" value="1"/>
</dbReference>
<keyword evidence="3" id="KW-0067">ATP-binding</keyword>